<reference evidence="1" key="1">
    <citation type="journal article" date="2014" name="Int. J. Syst. Evol. Microbiol.">
        <title>Complete genome sequence of Corynebacterium casei LMG S-19264T (=DSM 44701T), isolated from a smear-ripened cheese.</title>
        <authorList>
            <consortium name="US DOE Joint Genome Institute (JGI-PGF)"/>
            <person name="Walter F."/>
            <person name="Albersmeier A."/>
            <person name="Kalinowski J."/>
            <person name="Ruckert C."/>
        </authorList>
    </citation>
    <scope>NUCLEOTIDE SEQUENCE</scope>
    <source>
        <strain evidence="1">CGMCC 1.15371</strain>
    </source>
</reference>
<comment type="caution">
    <text evidence="1">The sequence shown here is derived from an EMBL/GenBank/DDBJ whole genome shotgun (WGS) entry which is preliminary data.</text>
</comment>
<organism evidence="1 2">
    <name type="scientific">Pullulanibacillus camelliae</name>
    <dbReference type="NCBI Taxonomy" id="1707096"/>
    <lineage>
        <taxon>Bacteria</taxon>
        <taxon>Bacillati</taxon>
        <taxon>Bacillota</taxon>
        <taxon>Bacilli</taxon>
        <taxon>Bacillales</taxon>
        <taxon>Sporolactobacillaceae</taxon>
        <taxon>Pullulanibacillus</taxon>
    </lineage>
</organism>
<name>A0A8J2VNX0_9BACL</name>
<accession>A0A8J2VNX0</accession>
<reference evidence="1" key="2">
    <citation type="submission" date="2020-09" db="EMBL/GenBank/DDBJ databases">
        <authorList>
            <person name="Sun Q."/>
            <person name="Zhou Y."/>
        </authorList>
    </citation>
    <scope>NUCLEOTIDE SEQUENCE</scope>
    <source>
        <strain evidence="1">CGMCC 1.15371</strain>
    </source>
</reference>
<gene>
    <name evidence="1" type="ORF">GCM10011391_13990</name>
</gene>
<sequence>MEKGRQGIRKKTKSHERTFLKSWAHIQAGENILKIGKLYNTVNNGGIL</sequence>
<protein>
    <recommendedName>
        <fullName evidence="3">Transposase</fullName>
    </recommendedName>
</protein>
<evidence type="ECO:0000313" key="2">
    <source>
        <dbReference type="Proteomes" id="UP000628775"/>
    </source>
</evidence>
<dbReference type="Proteomes" id="UP000628775">
    <property type="component" value="Unassembled WGS sequence"/>
</dbReference>
<dbReference type="AlphaFoldDB" id="A0A8J2VNX0"/>
<evidence type="ECO:0000313" key="1">
    <source>
        <dbReference type="EMBL" id="GGE36394.1"/>
    </source>
</evidence>
<dbReference type="EMBL" id="BMIR01000005">
    <property type="protein sequence ID" value="GGE36394.1"/>
    <property type="molecule type" value="Genomic_DNA"/>
</dbReference>
<evidence type="ECO:0008006" key="3">
    <source>
        <dbReference type="Google" id="ProtNLM"/>
    </source>
</evidence>
<keyword evidence="2" id="KW-1185">Reference proteome</keyword>
<proteinExistence type="predicted"/>